<keyword evidence="2" id="KW-0812">Transmembrane</keyword>
<evidence type="ECO:0000256" key="2">
    <source>
        <dbReference type="SAM" id="Phobius"/>
    </source>
</evidence>
<feature type="compositionally biased region" description="Low complexity" evidence="1">
    <location>
        <begin position="188"/>
        <end position="221"/>
    </location>
</feature>
<sequence length="356" mass="39220">RCVSVWGNLSERPRPGPAVSRTARNLFFLWEFALSGIFLGGMIGLCGFFSFQVEYVQNKRTTGQIVGGIQPLPFPDALDCLTPGCGFELFWVIMEVFYAAGWMVFLLLVRMMGWDSRQDTQGEGGKNETAEKEMQNDIEKGDFAGNIMGERREEQQAFQSPPDSSLPPPLFQQPHSAERRPVVQDSQNPPSNLNLLLIPHTGSPSPPRSGSHSLSLSISNSVHEDDDDDDEENENRHRDRSPTHIHVKARDLLFDVPNEHPIFPAATTAVARQGHKNQLDDPSADPDRLLSASSLAPQCREDASIHQEEEQIIQRSFSSFLVLSPTPESDAGRGGTAEQPVLALSSSSSFSSPVSP</sequence>
<keyword evidence="2" id="KW-0472">Membrane</keyword>
<keyword evidence="2" id="KW-1133">Transmembrane helix</keyword>
<accession>A0A0G4G5N6</accession>
<evidence type="ECO:0000313" key="3">
    <source>
        <dbReference type="EMBL" id="CEM23873.1"/>
    </source>
</evidence>
<name>A0A0G4G5N6_9ALVE</name>
<feature type="transmembrane region" description="Helical" evidence="2">
    <location>
        <begin position="89"/>
        <end position="109"/>
    </location>
</feature>
<proteinExistence type="predicted"/>
<feature type="region of interest" description="Disordered" evidence="1">
    <location>
        <begin position="152"/>
        <end position="244"/>
    </location>
</feature>
<feature type="non-terminal residue" evidence="3">
    <location>
        <position position="1"/>
    </location>
</feature>
<feature type="region of interest" description="Disordered" evidence="1">
    <location>
        <begin position="323"/>
        <end position="356"/>
    </location>
</feature>
<dbReference type="VEuPathDB" id="CryptoDB:Cvel_20398"/>
<dbReference type="EMBL" id="CDMZ01000911">
    <property type="protein sequence ID" value="CEM23873.1"/>
    <property type="molecule type" value="Genomic_DNA"/>
</dbReference>
<evidence type="ECO:0000256" key="1">
    <source>
        <dbReference type="SAM" id="MobiDB-lite"/>
    </source>
</evidence>
<organism evidence="3">
    <name type="scientific">Chromera velia CCMP2878</name>
    <dbReference type="NCBI Taxonomy" id="1169474"/>
    <lineage>
        <taxon>Eukaryota</taxon>
        <taxon>Sar</taxon>
        <taxon>Alveolata</taxon>
        <taxon>Colpodellida</taxon>
        <taxon>Chromeraceae</taxon>
        <taxon>Chromera</taxon>
    </lineage>
</organism>
<dbReference type="AlphaFoldDB" id="A0A0G4G5N6"/>
<feature type="compositionally biased region" description="Low complexity" evidence="1">
    <location>
        <begin position="345"/>
        <end position="356"/>
    </location>
</feature>
<protein>
    <submittedName>
        <fullName evidence="3">Uncharacterized protein</fullName>
    </submittedName>
</protein>
<feature type="compositionally biased region" description="Basic and acidic residues" evidence="1">
    <location>
        <begin position="234"/>
        <end position="244"/>
    </location>
</feature>
<feature type="region of interest" description="Disordered" evidence="1">
    <location>
        <begin position="271"/>
        <end position="290"/>
    </location>
</feature>
<reference evidence="3" key="1">
    <citation type="submission" date="2014-11" db="EMBL/GenBank/DDBJ databases">
        <authorList>
            <person name="Otto D Thomas"/>
            <person name="Naeem Raeece"/>
        </authorList>
    </citation>
    <scope>NUCLEOTIDE SEQUENCE</scope>
</reference>
<feature type="region of interest" description="Disordered" evidence="1">
    <location>
        <begin position="117"/>
        <end position="138"/>
    </location>
</feature>
<feature type="compositionally biased region" description="Acidic residues" evidence="1">
    <location>
        <begin position="224"/>
        <end position="233"/>
    </location>
</feature>
<gene>
    <name evidence="3" type="ORF">Cvel_20398</name>
</gene>
<feature type="transmembrane region" description="Helical" evidence="2">
    <location>
        <begin position="27"/>
        <end position="51"/>
    </location>
</feature>